<name>A0A6H1ZYC9_9ZZZZ</name>
<sequence>MKGAPCGKRIFKKCVGVPWDGKNGCPYWQEMLVTVQEGKNKFEVVRSQCVELWQFDAVFWSQNRLSGIQGATESFRNEIVPATATFAKLMVTAIEAAAVGGRKHLGQPEERKAITQQ</sequence>
<gene>
    <name evidence="1" type="ORF">TM448A02710_0009</name>
    <name evidence="2" type="ORF">TM448B01309_0015</name>
</gene>
<reference evidence="1" key="1">
    <citation type="submission" date="2020-03" db="EMBL/GenBank/DDBJ databases">
        <title>The deep terrestrial virosphere.</title>
        <authorList>
            <person name="Holmfeldt K."/>
            <person name="Nilsson E."/>
            <person name="Simone D."/>
            <person name="Lopez-Fernandez M."/>
            <person name="Wu X."/>
            <person name="de Brujin I."/>
            <person name="Lundin D."/>
            <person name="Andersson A."/>
            <person name="Bertilsson S."/>
            <person name="Dopson M."/>
        </authorList>
    </citation>
    <scope>NUCLEOTIDE SEQUENCE</scope>
    <source>
        <strain evidence="1">TM448A02710</strain>
        <strain evidence="2">TM448B01309</strain>
    </source>
</reference>
<evidence type="ECO:0000313" key="2">
    <source>
        <dbReference type="EMBL" id="QJH98427.1"/>
    </source>
</evidence>
<dbReference type="EMBL" id="MT144338">
    <property type="protein sequence ID" value="QJA52421.1"/>
    <property type="molecule type" value="Genomic_DNA"/>
</dbReference>
<evidence type="ECO:0000313" key="1">
    <source>
        <dbReference type="EMBL" id="QJA52421.1"/>
    </source>
</evidence>
<dbReference type="EMBL" id="MT144732">
    <property type="protein sequence ID" value="QJH98427.1"/>
    <property type="molecule type" value="Genomic_DNA"/>
</dbReference>
<dbReference type="AlphaFoldDB" id="A0A6H1ZYC9"/>
<proteinExistence type="predicted"/>
<organism evidence="1">
    <name type="scientific">viral metagenome</name>
    <dbReference type="NCBI Taxonomy" id="1070528"/>
    <lineage>
        <taxon>unclassified sequences</taxon>
        <taxon>metagenomes</taxon>
        <taxon>organismal metagenomes</taxon>
    </lineage>
</organism>
<protein>
    <submittedName>
        <fullName evidence="1">Uncharacterized protein</fullName>
    </submittedName>
</protein>
<accession>A0A6H1ZYC9</accession>